<dbReference type="EMBL" id="KZ293517">
    <property type="protein sequence ID" value="PBK58953.1"/>
    <property type="molecule type" value="Genomic_DNA"/>
</dbReference>
<reference evidence="2" key="1">
    <citation type="journal article" date="2017" name="Nat. Ecol. Evol.">
        <title>Genome expansion and lineage-specific genetic innovations in the forest pathogenic fungi Armillaria.</title>
        <authorList>
            <person name="Sipos G."/>
            <person name="Prasanna A.N."/>
            <person name="Walter M.C."/>
            <person name="O'Connor E."/>
            <person name="Balint B."/>
            <person name="Krizsan K."/>
            <person name="Kiss B."/>
            <person name="Hess J."/>
            <person name="Varga T."/>
            <person name="Slot J."/>
            <person name="Riley R."/>
            <person name="Boka B."/>
            <person name="Rigling D."/>
            <person name="Barry K."/>
            <person name="Lee J."/>
            <person name="Mihaltcheva S."/>
            <person name="LaButti K."/>
            <person name="Lipzen A."/>
            <person name="Waldron R."/>
            <person name="Moloney N.M."/>
            <person name="Sperisen C."/>
            <person name="Kredics L."/>
            <person name="Vagvoelgyi C."/>
            <person name="Patrignani A."/>
            <person name="Fitzpatrick D."/>
            <person name="Nagy I."/>
            <person name="Doyle S."/>
            <person name="Anderson J.B."/>
            <person name="Grigoriev I.V."/>
            <person name="Gueldener U."/>
            <person name="Muensterkoetter M."/>
            <person name="Nagy L.G."/>
        </authorList>
    </citation>
    <scope>NUCLEOTIDE SEQUENCE [LARGE SCALE GENOMIC DNA]</scope>
    <source>
        <strain evidence="2">28-4</strain>
    </source>
</reference>
<evidence type="ECO:0000313" key="2">
    <source>
        <dbReference type="Proteomes" id="UP000218334"/>
    </source>
</evidence>
<proteinExistence type="predicted"/>
<sequence>MWHGVVHLTDKGDSWCHGPCIDSGYVRGLSRRSLKRNSRQGELIVIDNIGAEHTFMIVADHQYQIPERWYALVGSDPYDSEGTFQEWQFWAVGEIFSRQGFEKVSVFYIPEKKDVKRLHKLGVTTDTETFLA</sequence>
<dbReference type="Proteomes" id="UP000218334">
    <property type="component" value="Unassembled WGS sequence"/>
</dbReference>
<protein>
    <submittedName>
        <fullName evidence="1">Uncharacterized protein</fullName>
    </submittedName>
</protein>
<keyword evidence="2" id="KW-1185">Reference proteome</keyword>
<dbReference type="AlphaFoldDB" id="A0A2H3B528"/>
<name>A0A2H3B528_9AGAR</name>
<organism evidence="1 2">
    <name type="scientific">Armillaria solidipes</name>
    <dbReference type="NCBI Taxonomy" id="1076256"/>
    <lineage>
        <taxon>Eukaryota</taxon>
        <taxon>Fungi</taxon>
        <taxon>Dikarya</taxon>
        <taxon>Basidiomycota</taxon>
        <taxon>Agaricomycotina</taxon>
        <taxon>Agaricomycetes</taxon>
        <taxon>Agaricomycetidae</taxon>
        <taxon>Agaricales</taxon>
        <taxon>Marasmiineae</taxon>
        <taxon>Physalacriaceae</taxon>
        <taxon>Armillaria</taxon>
    </lineage>
</organism>
<accession>A0A2H3B528</accession>
<evidence type="ECO:0000313" key="1">
    <source>
        <dbReference type="EMBL" id="PBK58953.1"/>
    </source>
</evidence>
<gene>
    <name evidence="1" type="ORF">ARMSODRAFT_1027813</name>
</gene>